<keyword evidence="1" id="KW-1133">Transmembrane helix</keyword>
<dbReference type="OrthoDB" id="86083at2157"/>
<dbReference type="AlphaFoldDB" id="A0A097QS05"/>
<organism evidence="3 4">
    <name type="scientific">Thermococcus eurythermalis</name>
    <dbReference type="NCBI Taxonomy" id="1505907"/>
    <lineage>
        <taxon>Archaea</taxon>
        <taxon>Methanobacteriati</taxon>
        <taxon>Methanobacteriota</taxon>
        <taxon>Thermococci</taxon>
        <taxon>Thermococcales</taxon>
        <taxon>Thermococcaceae</taxon>
        <taxon>Thermococcus</taxon>
    </lineage>
</organism>
<dbReference type="RefSeq" id="WP_050002227.1">
    <property type="nucleotide sequence ID" value="NZ_CP008887.1"/>
</dbReference>
<dbReference type="InterPro" id="IPR008553">
    <property type="entry name" value="DUF835"/>
</dbReference>
<dbReference type="GeneID" id="25152246"/>
<keyword evidence="4" id="KW-1185">Reference proteome</keyword>
<feature type="domain" description="DUF835" evidence="2">
    <location>
        <begin position="123"/>
        <end position="247"/>
    </location>
</feature>
<keyword evidence="1" id="KW-0472">Membrane</keyword>
<reference evidence="3 4" key="1">
    <citation type="journal article" date="2015" name="Int. J. Syst. Evol. Microbiol.">
        <title>Thermococcus eurythermalis sp. nov., a conditional piezophilic hyperthermophilic archaeon with a wide temperature range isolated from an oil-immersed chimney in the Guaymas Basin.</title>
        <authorList>
            <person name="Zhao W."/>
            <person name="Zeng X."/>
            <person name="Xiao X."/>
        </authorList>
    </citation>
    <scope>NUCLEOTIDE SEQUENCE [LARGE SCALE GENOMIC DNA]</scope>
    <source>
        <strain evidence="3 4">A501</strain>
    </source>
</reference>
<proteinExistence type="predicted"/>
<dbReference type="HOGENOM" id="CLU_067022_2_0_2"/>
<feature type="transmembrane region" description="Helical" evidence="1">
    <location>
        <begin position="70"/>
        <end position="93"/>
    </location>
</feature>
<dbReference type="Proteomes" id="UP000029980">
    <property type="component" value="Chromosome"/>
</dbReference>
<evidence type="ECO:0000259" key="2">
    <source>
        <dbReference type="Pfam" id="PF05763"/>
    </source>
</evidence>
<evidence type="ECO:0000256" key="1">
    <source>
        <dbReference type="SAM" id="Phobius"/>
    </source>
</evidence>
<accession>A0A097QS05</accession>
<keyword evidence="1" id="KW-0812">Transmembrane</keyword>
<evidence type="ECO:0000313" key="3">
    <source>
        <dbReference type="EMBL" id="AIU69249.1"/>
    </source>
</evidence>
<sequence>MELIVPFYVLVIDIILFLAIGYVLAFMVKRLGKYRSEIDTLVRYSVIFLGIAELGRVADLIDDFCCVEPAWYFELFAYSISIVGVIYAIVHYIKLVESSYIPRPPSLYKKSSFGAHVVFSKTRFLDVMELLKGADFPVLAVTRSPNMYKGFENVSTVWVTQISEGINPTALHVLQDVIIRFVRDNPSSVVLIDCVEYLLLYNDFKAVFKFLTNLKDYVVFQHGAGLIIFVDDSVLSEQEKALFLKEFEPL</sequence>
<protein>
    <recommendedName>
        <fullName evidence="2">DUF835 domain-containing protein</fullName>
    </recommendedName>
</protein>
<dbReference type="Pfam" id="PF05763">
    <property type="entry name" value="DUF835"/>
    <property type="match status" value="1"/>
</dbReference>
<feature type="transmembrane region" description="Helical" evidence="1">
    <location>
        <begin position="6"/>
        <end position="28"/>
    </location>
</feature>
<gene>
    <name evidence="3" type="ORF">TEU_02210</name>
</gene>
<evidence type="ECO:0000313" key="4">
    <source>
        <dbReference type="Proteomes" id="UP000029980"/>
    </source>
</evidence>
<dbReference type="KEGG" id="teu:TEU_02210"/>
<dbReference type="EMBL" id="CP008887">
    <property type="protein sequence ID" value="AIU69249.1"/>
    <property type="molecule type" value="Genomic_DNA"/>
</dbReference>
<dbReference type="STRING" id="1505907.TEU_02210"/>
<name>A0A097QS05_9EURY</name>